<name>A0A7W5PBH7_9GAMM</name>
<proteinExistence type="predicted"/>
<evidence type="ECO:0000313" key="1">
    <source>
        <dbReference type="EMBL" id="MBB3330951.1"/>
    </source>
</evidence>
<evidence type="ECO:0000313" key="2">
    <source>
        <dbReference type="Proteomes" id="UP000553442"/>
    </source>
</evidence>
<dbReference type="EMBL" id="JACHZF010000011">
    <property type="protein sequence ID" value="MBB3330951.1"/>
    <property type="molecule type" value="Genomic_DNA"/>
</dbReference>
<dbReference type="SUPFAM" id="SSF56112">
    <property type="entry name" value="Protein kinase-like (PK-like)"/>
    <property type="match status" value="1"/>
</dbReference>
<organism evidence="1 2">
    <name type="scientific">Halomonas campaniensis</name>
    <dbReference type="NCBI Taxonomy" id="213554"/>
    <lineage>
        <taxon>Bacteria</taxon>
        <taxon>Pseudomonadati</taxon>
        <taxon>Pseudomonadota</taxon>
        <taxon>Gammaproteobacteria</taxon>
        <taxon>Oceanospirillales</taxon>
        <taxon>Halomonadaceae</taxon>
        <taxon>Halomonas</taxon>
    </lineage>
</organism>
<dbReference type="InterPro" id="IPR011009">
    <property type="entry name" value="Kinase-like_dom_sf"/>
</dbReference>
<gene>
    <name evidence="1" type="ORF">BDK63_001826</name>
</gene>
<dbReference type="Proteomes" id="UP000553442">
    <property type="component" value="Unassembled WGS sequence"/>
</dbReference>
<accession>A0A7W5PBH7</accession>
<dbReference type="AlphaFoldDB" id="A0A7W5PBH7"/>
<evidence type="ECO:0008006" key="3">
    <source>
        <dbReference type="Google" id="ProtNLM"/>
    </source>
</evidence>
<dbReference type="RefSeq" id="WP_183331109.1">
    <property type="nucleotide sequence ID" value="NZ_JACHZF010000011.1"/>
</dbReference>
<comment type="caution">
    <text evidence="1">The sequence shown here is derived from an EMBL/GenBank/DDBJ whole genome shotgun (WGS) entry which is preliminary data.</text>
</comment>
<protein>
    <recommendedName>
        <fullName evidence="3">Protein kinase domain-containing protein</fullName>
    </recommendedName>
</protein>
<keyword evidence="2" id="KW-1185">Reference proteome</keyword>
<sequence length="625" mass="71174">MKIKRAIRRRISIALGRPQTQRRFIDSALGVSGFLEVLKAEDIDYAVLRWFEELPYVAPGEDIDILVADEDVERLTFYTKFIGKKNDTPCDIYSVSGLPGTSSRNMPYYPVPVARKILKNAIWVNGTVRAPSCNDHFLSMCYHAVYHKGYASAIPSEDVDRNRNVVVSCDHDYMGKIKSLYESSNLKLTGFSITLEALDRLLGEAGWKPAYDTLQKMSVKNQWIHDALLSNLVDIEEPLRGLTIFLVREEGMSYLETIKETLFEEGFDHVLEGSIPADNVSLVASGIRGGNWGRGPWPKSGGLPGYYFVVYDAKPITPSAAAEKEHPGLVNERISMAKIKIRDFYNHQVCPQERCNIIHSADNAAQALDYLKLIDPSNVDFVQEVAKNKHATFATHFNVIKDLSNHARRAKVELIEYNGKKAICKTFKEGREEFLNREVNAREVGAGLDEVSEMLEVGDNYIVIDFYDRSIDDISCVRPLFHSNAYLPMWAIEKMKNIILYYRERGYECVDFSPKNILFDSRMGLKVIDFEFLQKGDAPSDSLVGNFAWYSAPDSFQGDLPKLKDNSSLYRRRWFRYTGLPLFFCVHNFPKSVLHLVRGVTFVCFSVNNARRKAVSLPQKRHYII</sequence>
<reference evidence="1 2" key="1">
    <citation type="submission" date="2020-08" db="EMBL/GenBank/DDBJ databases">
        <title>Genomic Encyclopedia of Archaeal and Bacterial Type Strains, Phase II (KMG-II): from individual species to whole genera.</title>
        <authorList>
            <person name="Goeker M."/>
        </authorList>
    </citation>
    <scope>NUCLEOTIDE SEQUENCE [LARGE SCALE GENOMIC DNA]</scope>
    <source>
        <strain evidence="1 2">5AG</strain>
    </source>
</reference>